<dbReference type="InterPro" id="IPR001611">
    <property type="entry name" value="Leu-rich_rpt"/>
</dbReference>
<dbReference type="Proteomes" id="UP000039324">
    <property type="component" value="Unassembled WGS sequence"/>
</dbReference>
<keyword evidence="2" id="KW-0677">Repeat</keyword>
<keyword evidence="6" id="KW-1185">Reference proteome</keyword>
<reference evidence="5 6" key="1">
    <citation type="submission" date="2015-02" db="EMBL/GenBank/DDBJ databases">
        <authorList>
            <person name="Chooi Y.-H."/>
        </authorList>
    </citation>
    <scope>NUCLEOTIDE SEQUENCE [LARGE SCALE GENOMIC DNA]</scope>
    <source>
        <strain evidence="5">E3</strain>
    </source>
</reference>
<dbReference type="PANTHER" id="PTHR48051">
    <property type="match status" value="1"/>
</dbReference>
<keyword evidence="1" id="KW-0433">Leucine-rich repeat</keyword>
<evidence type="ECO:0000256" key="3">
    <source>
        <dbReference type="SAM" id="MobiDB-lite"/>
    </source>
</evidence>
<dbReference type="InterPro" id="IPR050216">
    <property type="entry name" value="LRR_domain-containing"/>
</dbReference>
<dbReference type="Gene3D" id="3.80.10.10">
    <property type="entry name" value="Ribonuclease Inhibitor"/>
    <property type="match status" value="1"/>
</dbReference>
<evidence type="ECO:0000313" key="5">
    <source>
        <dbReference type="EMBL" id="CEP02987.1"/>
    </source>
</evidence>
<dbReference type="GO" id="GO:0005737">
    <property type="term" value="C:cytoplasm"/>
    <property type="evidence" value="ECO:0007669"/>
    <property type="project" value="TreeGrafter"/>
</dbReference>
<proteinExistence type="predicted"/>
<protein>
    <recommendedName>
        <fullName evidence="4">Disease resistance R13L4/SHOC-2-like LRR domain-containing protein</fullName>
    </recommendedName>
</protein>
<dbReference type="STRING" id="37360.A0A0G4J639"/>
<dbReference type="Pfam" id="PF23598">
    <property type="entry name" value="LRR_14"/>
    <property type="match status" value="1"/>
</dbReference>
<dbReference type="EMBL" id="CDSF01000135">
    <property type="protein sequence ID" value="CEP02987.1"/>
    <property type="molecule type" value="Genomic_DNA"/>
</dbReference>
<accession>A0A0G4J639</accession>
<organism evidence="5 6">
    <name type="scientific">Plasmodiophora brassicae</name>
    <name type="common">Clubroot disease agent</name>
    <dbReference type="NCBI Taxonomy" id="37360"/>
    <lineage>
        <taxon>Eukaryota</taxon>
        <taxon>Sar</taxon>
        <taxon>Rhizaria</taxon>
        <taxon>Endomyxa</taxon>
        <taxon>Phytomyxea</taxon>
        <taxon>Plasmodiophorida</taxon>
        <taxon>Plasmodiophoridae</taxon>
        <taxon>Plasmodiophora</taxon>
    </lineage>
</organism>
<evidence type="ECO:0000256" key="1">
    <source>
        <dbReference type="ARBA" id="ARBA00022614"/>
    </source>
</evidence>
<dbReference type="InterPro" id="IPR003591">
    <property type="entry name" value="Leu-rich_rpt_typical-subtyp"/>
</dbReference>
<dbReference type="SUPFAM" id="SSF52058">
    <property type="entry name" value="L domain-like"/>
    <property type="match status" value="1"/>
</dbReference>
<feature type="compositionally biased region" description="Basic and acidic residues" evidence="3">
    <location>
        <begin position="54"/>
        <end position="65"/>
    </location>
</feature>
<dbReference type="SMART" id="SM00369">
    <property type="entry name" value="LRR_TYP"/>
    <property type="match status" value="3"/>
</dbReference>
<dbReference type="PROSITE" id="PS51450">
    <property type="entry name" value="LRR"/>
    <property type="match status" value="2"/>
</dbReference>
<evidence type="ECO:0000313" key="6">
    <source>
        <dbReference type="Proteomes" id="UP000039324"/>
    </source>
</evidence>
<name>A0A0G4J639_PLABS</name>
<dbReference type="AlphaFoldDB" id="A0A0G4J639"/>
<sequence>MKRFEVIAAVTAAAAVLIIGASGQTRIVRQAGSRPAQQYDAQPQPPMPIANEEQNGHRAGQDRTHRVSGTTYSGDAIRQQIGLPDDIIRKIFLEYGTEDVLRTTRLASKPRNEDAVNEMAVRIHDLRPSALSKFAVIAADKFLADNGSFERLATLDCMTVLCRKFVQFRFRTGASHPRCRAVVNDIFCSTDTPGWLDMMPFLVQCGADTSLVTDLSLDNNQLQSIPAEIGQLTSLECLALDNNQLQSIPAEIGQLTSLKTLNLENNQLRAIPAELSQLTSLKYLCEVE</sequence>
<evidence type="ECO:0000256" key="2">
    <source>
        <dbReference type="ARBA" id="ARBA00022737"/>
    </source>
</evidence>
<gene>
    <name evidence="5" type="ORF">PBRA_009205</name>
</gene>
<evidence type="ECO:0000259" key="4">
    <source>
        <dbReference type="Pfam" id="PF23598"/>
    </source>
</evidence>
<dbReference type="InterPro" id="IPR032675">
    <property type="entry name" value="LRR_dom_sf"/>
</dbReference>
<dbReference type="OrthoDB" id="1394818at2759"/>
<feature type="region of interest" description="Disordered" evidence="3">
    <location>
        <begin position="30"/>
        <end position="71"/>
    </location>
</feature>
<feature type="domain" description="Disease resistance R13L4/SHOC-2-like LRR" evidence="4">
    <location>
        <begin position="215"/>
        <end position="287"/>
    </location>
</feature>
<dbReference type="PANTHER" id="PTHR48051:SF1">
    <property type="entry name" value="RAS SUPPRESSOR PROTEIN 1"/>
    <property type="match status" value="1"/>
</dbReference>
<dbReference type="InterPro" id="IPR055414">
    <property type="entry name" value="LRR_R13L4/SHOC2-like"/>
</dbReference>